<evidence type="ECO:0000256" key="1">
    <source>
        <dbReference type="ARBA" id="ARBA00004202"/>
    </source>
</evidence>
<evidence type="ECO:0000256" key="8">
    <source>
        <dbReference type="SAM" id="Coils"/>
    </source>
</evidence>
<dbReference type="Pfam" id="PF13476">
    <property type="entry name" value="AAA_23"/>
    <property type="match status" value="1"/>
</dbReference>
<proteinExistence type="predicted"/>
<feature type="domain" description="AAA+ ATPase" evidence="9">
    <location>
        <begin position="33"/>
        <end position="240"/>
    </location>
</feature>
<evidence type="ECO:0000256" key="5">
    <source>
        <dbReference type="ARBA" id="ARBA00023004"/>
    </source>
</evidence>
<dbReference type="InterPro" id="IPR038729">
    <property type="entry name" value="Rad50/SbcC_AAA"/>
</dbReference>
<keyword evidence="7" id="KW-0472">Membrane</keyword>
<evidence type="ECO:0000259" key="9">
    <source>
        <dbReference type="SMART" id="SM00382"/>
    </source>
</evidence>
<dbReference type="RefSeq" id="WP_256311568.1">
    <property type="nucleotide sequence ID" value="NZ_JANGAC010000007.1"/>
</dbReference>
<keyword evidence="11" id="KW-1185">Reference proteome</keyword>
<dbReference type="EMBL" id="JANGAC010000007">
    <property type="protein sequence ID" value="MCQ4923647.1"/>
    <property type="molecule type" value="Genomic_DNA"/>
</dbReference>
<evidence type="ECO:0000256" key="3">
    <source>
        <dbReference type="ARBA" id="ARBA00022475"/>
    </source>
</evidence>
<organism evidence="10 11">
    <name type="scientific">Tissierella carlieri</name>
    <dbReference type="NCBI Taxonomy" id="689904"/>
    <lineage>
        <taxon>Bacteria</taxon>
        <taxon>Bacillati</taxon>
        <taxon>Bacillota</taxon>
        <taxon>Tissierellia</taxon>
        <taxon>Tissierellales</taxon>
        <taxon>Tissierellaceae</taxon>
        <taxon>Tissierella</taxon>
    </lineage>
</organism>
<evidence type="ECO:0000256" key="2">
    <source>
        <dbReference type="ARBA" id="ARBA00022448"/>
    </source>
</evidence>
<comment type="caution">
    <text evidence="10">The sequence shown here is derived from an EMBL/GenBank/DDBJ whole genome shotgun (WGS) entry which is preliminary data.</text>
</comment>
<keyword evidence="3" id="KW-1003">Cell membrane</keyword>
<reference evidence="10 11" key="1">
    <citation type="submission" date="2022-06" db="EMBL/GenBank/DDBJ databases">
        <title>Isolation of gut microbiota from human fecal samples.</title>
        <authorList>
            <person name="Pamer E.G."/>
            <person name="Barat B."/>
            <person name="Waligurski E."/>
            <person name="Medina S."/>
            <person name="Paddock L."/>
            <person name="Mostad J."/>
        </authorList>
    </citation>
    <scope>NUCLEOTIDE SEQUENCE [LARGE SCALE GENOMIC DNA]</scope>
    <source>
        <strain evidence="10 11">DFI.7.95</strain>
    </source>
</reference>
<evidence type="ECO:0000256" key="7">
    <source>
        <dbReference type="ARBA" id="ARBA00023136"/>
    </source>
</evidence>
<gene>
    <name evidence="10" type="ORF">NE686_11145</name>
</gene>
<dbReference type="SUPFAM" id="SSF52540">
    <property type="entry name" value="P-loop containing nucleoside triphosphate hydrolases"/>
    <property type="match status" value="1"/>
</dbReference>
<protein>
    <submittedName>
        <fullName evidence="10">AAA family ATPase</fullName>
    </submittedName>
</protein>
<dbReference type="PANTHER" id="PTHR42771">
    <property type="entry name" value="IRON(3+)-HYDROXAMATE IMPORT ATP-BINDING PROTEIN FHUC"/>
    <property type="match status" value="1"/>
</dbReference>
<dbReference type="InterPro" id="IPR027417">
    <property type="entry name" value="P-loop_NTPase"/>
</dbReference>
<keyword evidence="4" id="KW-0410">Iron transport</keyword>
<accession>A0ABT1SBC8</accession>
<dbReference type="InterPro" id="IPR051535">
    <property type="entry name" value="Siderophore_ABC-ATPase"/>
</dbReference>
<dbReference type="InterPro" id="IPR003593">
    <property type="entry name" value="AAA+_ATPase"/>
</dbReference>
<sequence length="265" mass="30446">MHLKSIKYIKPKNTNKYPFNIPLFKDFDILEFRTPVTIFVGENGTGKSTLIEGIAVGVGSITIGDDSIDYDKSLKAARELSKSLKLIWNIKTKKGFFLRAEDFISYTKRIAEIRNELEEELKEIDNTYDDRSELSKSLAKMPYNNSLYELKKKYGEGLETKSHGESFLELFNSRFVPNGLYILDEPETPLSPMKQLAFISMIKEMVEKNAQFIIATHSPILMAIPEAAIISFDEYPIKEVNYNDLEHVNLTKDFLNNPGQYLRHL</sequence>
<keyword evidence="8" id="KW-0175">Coiled coil</keyword>
<evidence type="ECO:0000256" key="4">
    <source>
        <dbReference type="ARBA" id="ARBA00022496"/>
    </source>
</evidence>
<name>A0ABT1SBC8_9FIRM</name>
<evidence type="ECO:0000313" key="11">
    <source>
        <dbReference type="Proteomes" id="UP001524478"/>
    </source>
</evidence>
<feature type="coiled-coil region" evidence="8">
    <location>
        <begin position="103"/>
        <end position="134"/>
    </location>
</feature>
<dbReference type="PANTHER" id="PTHR42771:SF2">
    <property type="entry name" value="IRON(3+)-HYDROXAMATE IMPORT ATP-BINDING PROTEIN FHUC"/>
    <property type="match status" value="1"/>
</dbReference>
<dbReference type="Proteomes" id="UP001524478">
    <property type="component" value="Unassembled WGS sequence"/>
</dbReference>
<keyword evidence="2" id="KW-0813">Transport</keyword>
<evidence type="ECO:0000313" key="10">
    <source>
        <dbReference type="EMBL" id="MCQ4923647.1"/>
    </source>
</evidence>
<dbReference type="Gene3D" id="3.40.50.300">
    <property type="entry name" value="P-loop containing nucleotide triphosphate hydrolases"/>
    <property type="match status" value="1"/>
</dbReference>
<keyword evidence="5" id="KW-0408">Iron</keyword>
<dbReference type="SMART" id="SM00382">
    <property type="entry name" value="AAA"/>
    <property type="match status" value="1"/>
</dbReference>
<comment type="subcellular location">
    <subcellularLocation>
        <location evidence="1">Cell membrane</location>
        <topology evidence="1">Peripheral membrane protein</topology>
    </subcellularLocation>
</comment>
<keyword evidence="6" id="KW-0406">Ion transport</keyword>
<evidence type="ECO:0000256" key="6">
    <source>
        <dbReference type="ARBA" id="ARBA00023065"/>
    </source>
</evidence>